<sequence>MRATSTILGFALLLSAAAQAQSIDPQKVTFDYVRLPLVPVPAGTRTFQPEVVIRYADAVKQQKADHQQAVADAQAKAAKAKEEYKAQSLGTKALNRLVLDERKPGDAVIPAADYTAQIYDPKSLATTYVSLSGLQRAQADGDLRVTVSLDGFTQGPITPLAVQGTQTKIGGASLGDGVKHAYEVSYKSPIAVKVTAKDGTVLLDETVEATNEYVKAKTEAFATEDGLNKFWKTNQTTFMRQLDENQMKANMKLVTEYLDSKFGQRPITRNTSIVVVTDKKINYDEFPQAYEKALMGYKLLADPTRAADAQKQIGEAVALWNKALAESNPKDKKARIDEKVTAATLFNAAEANLWMNNFDEAERLLAKLKLMDISRYNTLAKELSEVVQDQRTRYNANKKS</sequence>
<evidence type="ECO:0000256" key="1">
    <source>
        <dbReference type="SAM" id="Coils"/>
    </source>
</evidence>
<organism evidence="3 4">
    <name type="scientific">Hymenobacter gummosus</name>
    <dbReference type="NCBI Taxonomy" id="1776032"/>
    <lineage>
        <taxon>Bacteria</taxon>
        <taxon>Pseudomonadati</taxon>
        <taxon>Bacteroidota</taxon>
        <taxon>Cytophagia</taxon>
        <taxon>Cytophagales</taxon>
        <taxon>Hymenobacteraceae</taxon>
        <taxon>Hymenobacter</taxon>
    </lineage>
</organism>
<evidence type="ECO:0000313" key="3">
    <source>
        <dbReference type="EMBL" id="RTQ53309.1"/>
    </source>
</evidence>
<dbReference type="SUPFAM" id="SSF48452">
    <property type="entry name" value="TPR-like"/>
    <property type="match status" value="1"/>
</dbReference>
<evidence type="ECO:0000313" key="4">
    <source>
        <dbReference type="Proteomes" id="UP000282184"/>
    </source>
</evidence>
<feature type="coiled-coil region" evidence="1">
    <location>
        <begin position="56"/>
        <end position="83"/>
    </location>
</feature>
<keyword evidence="4" id="KW-1185">Reference proteome</keyword>
<dbReference type="RefSeq" id="WP_126691235.1">
    <property type="nucleotide sequence ID" value="NZ_RXOF01000001.1"/>
</dbReference>
<protein>
    <submittedName>
        <fullName evidence="3">Uncharacterized protein</fullName>
    </submittedName>
</protein>
<accession>A0A3S0H8B8</accession>
<dbReference type="OrthoDB" id="976407at2"/>
<reference evidence="3 4" key="1">
    <citation type="submission" date="2018-12" db="EMBL/GenBank/DDBJ databases">
        <title>Hymenobacter gummosus sp. nov., isolated from a spring.</title>
        <authorList>
            <person name="Nie L."/>
        </authorList>
    </citation>
    <scope>NUCLEOTIDE SEQUENCE [LARGE SCALE GENOMIC DNA]</scope>
    <source>
        <strain evidence="3 4">KCTC 52166</strain>
    </source>
</reference>
<evidence type="ECO:0000256" key="2">
    <source>
        <dbReference type="SAM" id="SignalP"/>
    </source>
</evidence>
<feature type="chain" id="PRO_5018728972" evidence="2">
    <location>
        <begin position="21"/>
        <end position="400"/>
    </location>
</feature>
<dbReference type="EMBL" id="RXOF01000001">
    <property type="protein sequence ID" value="RTQ53309.1"/>
    <property type="molecule type" value="Genomic_DNA"/>
</dbReference>
<dbReference type="AlphaFoldDB" id="A0A3S0H8B8"/>
<proteinExistence type="predicted"/>
<name>A0A3S0H8B8_9BACT</name>
<gene>
    <name evidence="3" type="ORF">EJV47_00800</name>
</gene>
<dbReference type="InterPro" id="IPR011990">
    <property type="entry name" value="TPR-like_helical_dom_sf"/>
</dbReference>
<dbReference type="Proteomes" id="UP000282184">
    <property type="component" value="Unassembled WGS sequence"/>
</dbReference>
<feature type="signal peptide" evidence="2">
    <location>
        <begin position="1"/>
        <end position="20"/>
    </location>
</feature>
<keyword evidence="2" id="KW-0732">Signal</keyword>
<keyword evidence="1" id="KW-0175">Coiled coil</keyword>
<comment type="caution">
    <text evidence="3">The sequence shown here is derived from an EMBL/GenBank/DDBJ whole genome shotgun (WGS) entry which is preliminary data.</text>
</comment>